<keyword evidence="2" id="KW-1185">Reference proteome</keyword>
<evidence type="ECO:0000313" key="1">
    <source>
        <dbReference type="EMBL" id="ERJ95694.1"/>
    </source>
</evidence>
<name>U2M1S3_9FIRM</name>
<dbReference type="AlphaFoldDB" id="U2M1S3"/>
<comment type="caution">
    <text evidence="1">The sequence shown here is derived from an EMBL/GenBank/DDBJ whole genome shotgun (WGS) entry which is preliminary data.</text>
</comment>
<protein>
    <submittedName>
        <fullName evidence="1">Uncharacterized protein</fullName>
    </submittedName>
</protein>
<organism evidence="1 2">
    <name type="scientific">Ruminococcus callidus ATCC 27760</name>
    <dbReference type="NCBI Taxonomy" id="411473"/>
    <lineage>
        <taxon>Bacteria</taxon>
        <taxon>Bacillati</taxon>
        <taxon>Bacillota</taxon>
        <taxon>Clostridia</taxon>
        <taxon>Eubacteriales</taxon>
        <taxon>Oscillospiraceae</taxon>
        <taxon>Ruminococcus</taxon>
    </lineage>
</organism>
<dbReference type="Proteomes" id="UP000016662">
    <property type="component" value="Unassembled WGS sequence"/>
</dbReference>
<proteinExistence type="predicted"/>
<accession>U2M1S3</accession>
<evidence type="ECO:0000313" key="2">
    <source>
        <dbReference type="Proteomes" id="UP000016662"/>
    </source>
</evidence>
<dbReference type="EMBL" id="AWVF01000201">
    <property type="protein sequence ID" value="ERJ95694.1"/>
    <property type="molecule type" value="Genomic_DNA"/>
</dbReference>
<sequence>MKLAGCCSELYVRTPQSSLRLASSPKGEPRNTSLQTPYLKSYLLSLENT</sequence>
<reference evidence="1 2" key="1">
    <citation type="submission" date="2013-07" db="EMBL/GenBank/DDBJ databases">
        <authorList>
            <person name="Weinstock G."/>
            <person name="Sodergren E."/>
            <person name="Wylie T."/>
            <person name="Fulton L."/>
            <person name="Fulton R."/>
            <person name="Fronick C."/>
            <person name="O'Laughlin M."/>
            <person name="Godfrey J."/>
            <person name="Miner T."/>
            <person name="Herter B."/>
            <person name="Appelbaum E."/>
            <person name="Cordes M."/>
            <person name="Lek S."/>
            <person name="Wollam A."/>
            <person name="Pepin K.H."/>
            <person name="Palsikar V.B."/>
            <person name="Mitreva M."/>
            <person name="Wilson R.K."/>
        </authorList>
    </citation>
    <scope>NUCLEOTIDE SEQUENCE [LARGE SCALE GENOMIC DNA]</scope>
    <source>
        <strain evidence="1 2">ATCC 27760</strain>
    </source>
</reference>
<gene>
    <name evidence="1" type="ORF">RUMCAL_01611</name>
</gene>
<dbReference type="HOGENOM" id="CLU_3140332_0_0_9"/>